<evidence type="ECO:0000256" key="5">
    <source>
        <dbReference type="ARBA" id="ARBA00023163"/>
    </source>
</evidence>
<dbReference type="STRING" id="56484.A0A1Y2FPG0"/>
<keyword evidence="6 8" id="KW-0539">Nucleus</keyword>
<comment type="function">
    <text evidence="8">Component of the Mediator complex, a coactivator involved in the regulated transcription of nearly all RNA polymerase II-dependent genes. Mediator functions as a bridge to convey information from gene-specific regulatory proteins to the basal RNA polymerase II transcription machinery. Mediator is recruited to promoters by direct interactions with regulatory proteins and serves as a scaffold for the assembly of a functional preinitiation complex with RNA polymerase II and the general transcription factors.</text>
</comment>
<sequence>MEATDLSQIVWRAPEWINALGGLRTDNILEYFSQSPFFDRSSNNAVLKQQSQFQNFGDIPQALQKMRGVEFAIYDARPPDLWTIAKQVRESVEEVQVVNMYFIANGNIYQAPDVDAIMQSRLLNISSSIAEALDALKAQVSFTPAGGYQYGPKPGPATEPDASRASTAREEADTKAMHKALFSAMQAQ</sequence>
<evidence type="ECO:0000256" key="6">
    <source>
        <dbReference type="ARBA" id="ARBA00023242"/>
    </source>
</evidence>
<dbReference type="GO" id="GO:0016592">
    <property type="term" value="C:mediator complex"/>
    <property type="evidence" value="ECO:0007669"/>
    <property type="project" value="InterPro"/>
</dbReference>
<keyword evidence="4 8" id="KW-0805">Transcription regulation</keyword>
<dbReference type="Pfam" id="PF04934">
    <property type="entry name" value="Med6"/>
    <property type="match status" value="1"/>
</dbReference>
<feature type="region of interest" description="Disordered" evidence="9">
    <location>
        <begin position="147"/>
        <end position="173"/>
    </location>
</feature>
<organism evidence="10 11">
    <name type="scientific">Protomyces lactucae-debilis</name>
    <dbReference type="NCBI Taxonomy" id="2754530"/>
    <lineage>
        <taxon>Eukaryota</taxon>
        <taxon>Fungi</taxon>
        <taxon>Dikarya</taxon>
        <taxon>Ascomycota</taxon>
        <taxon>Taphrinomycotina</taxon>
        <taxon>Taphrinomycetes</taxon>
        <taxon>Taphrinales</taxon>
        <taxon>Protomycetaceae</taxon>
        <taxon>Protomyces</taxon>
    </lineage>
</organism>
<dbReference type="EMBL" id="MCFI01000004">
    <property type="protein sequence ID" value="ORY85487.1"/>
    <property type="molecule type" value="Genomic_DNA"/>
</dbReference>
<accession>A0A1Y2FPG0</accession>
<evidence type="ECO:0000256" key="1">
    <source>
        <dbReference type="ARBA" id="ARBA00004123"/>
    </source>
</evidence>
<evidence type="ECO:0000256" key="2">
    <source>
        <dbReference type="ARBA" id="ARBA00007526"/>
    </source>
</evidence>
<protein>
    <recommendedName>
        <fullName evidence="3 8">Mediator of RNA polymerase II transcription subunit 6</fullName>
    </recommendedName>
    <alternativeName>
        <fullName evidence="7 8">Mediator complex subunit 6</fullName>
    </alternativeName>
</protein>
<dbReference type="AlphaFoldDB" id="A0A1Y2FPG0"/>
<comment type="subcellular location">
    <subcellularLocation>
        <location evidence="1 8">Nucleus</location>
    </subcellularLocation>
</comment>
<comment type="caution">
    <text evidence="10">The sequence shown here is derived from an EMBL/GenBank/DDBJ whole genome shotgun (WGS) entry which is preliminary data.</text>
</comment>
<dbReference type="InterPro" id="IPR038566">
    <property type="entry name" value="Mediator_Med6_sf"/>
</dbReference>
<dbReference type="InterPro" id="IPR007018">
    <property type="entry name" value="Mediator_Med6"/>
</dbReference>
<comment type="similarity">
    <text evidence="2 8">Belongs to the Mediator complex subunit 6 family.</text>
</comment>
<evidence type="ECO:0000313" key="10">
    <source>
        <dbReference type="EMBL" id="ORY85487.1"/>
    </source>
</evidence>
<proteinExistence type="inferred from homology"/>
<keyword evidence="8" id="KW-0010">Activator</keyword>
<evidence type="ECO:0000256" key="4">
    <source>
        <dbReference type="ARBA" id="ARBA00023015"/>
    </source>
</evidence>
<evidence type="ECO:0000256" key="3">
    <source>
        <dbReference type="ARBA" id="ARBA00020634"/>
    </source>
</evidence>
<evidence type="ECO:0000256" key="8">
    <source>
        <dbReference type="RuleBase" id="RU364143"/>
    </source>
</evidence>
<dbReference type="OrthoDB" id="344220at2759"/>
<comment type="subunit">
    <text evidence="8">Component of the Mediator complex.</text>
</comment>
<evidence type="ECO:0000313" key="11">
    <source>
        <dbReference type="Proteomes" id="UP000193685"/>
    </source>
</evidence>
<dbReference type="PANTHER" id="PTHR13104">
    <property type="entry name" value="MED-6-RELATED"/>
    <property type="match status" value="1"/>
</dbReference>
<keyword evidence="11" id="KW-1185">Reference proteome</keyword>
<dbReference type="GO" id="GO:0003712">
    <property type="term" value="F:transcription coregulator activity"/>
    <property type="evidence" value="ECO:0007669"/>
    <property type="project" value="InterPro"/>
</dbReference>
<reference evidence="10 11" key="1">
    <citation type="submission" date="2016-07" db="EMBL/GenBank/DDBJ databases">
        <title>Pervasive Adenine N6-methylation of Active Genes in Fungi.</title>
        <authorList>
            <consortium name="DOE Joint Genome Institute"/>
            <person name="Mondo S.J."/>
            <person name="Dannebaum R.O."/>
            <person name="Kuo R.C."/>
            <person name="Labutti K."/>
            <person name="Haridas S."/>
            <person name="Kuo A."/>
            <person name="Salamov A."/>
            <person name="Ahrendt S.R."/>
            <person name="Lipzen A."/>
            <person name="Sullivan W."/>
            <person name="Andreopoulos W.B."/>
            <person name="Clum A."/>
            <person name="Lindquist E."/>
            <person name="Daum C."/>
            <person name="Ramamoorthy G.K."/>
            <person name="Gryganskyi A."/>
            <person name="Culley D."/>
            <person name="Magnuson J.K."/>
            <person name="James T.Y."/>
            <person name="O'Malley M.A."/>
            <person name="Stajich J.E."/>
            <person name="Spatafora J.W."/>
            <person name="Visel A."/>
            <person name="Grigoriev I.V."/>
        </authorList>
    </citation>
    <scope>NUCLEOTIDE SEQUENCE [LARGE SCALE GENOMIC DNA]</scope>
    <source>
        <strain evidence="10 11">12-1054</strain>
    </source>
</reference>
<gene>
    <name evidence="8" type="primary">MED6</name>
    <name evidence="10" type="ORF">BCR37DRAFT_365068</name>
</gene>
<name>A0A1Y2FPG0_PROLT</name>
<evidence type="ECO:0000256" key="9">
    <source>
        <dbReference type="SAM" id="MobiDB-lite"/>
    </source>
</evidence>
<keyword evidence="5 8" id="KW-0804">Transcription</keyword>
<dbReference type="OMA" id="ERPPFLW"/>
<evidence type="ECO:0000256" key="7">
    <source>
        <dbReference type="ARBA" id="ARBA00031259"/>
    </source>
</evidence>
<dbReference type="GO" id="GO:0006357">
    <property type="term" value="P:regulation of transcription by RNA polymerase II"/>
    <property type="evidence" value="ECO:0007669"/>
    <property type="project" value="InterPro"/>
</dbReference>
<dbReference type="Proteomes" id="UP000193685">
    <property type="component" value="Unassembled WGS sequence"/>
</dbReference>
<dbReference type="Gene3D" id="3.10.450.580">
    <property type="entry name" value="Mediator complex, subunit Med6"/>
    <property type="match status" value="1"/>
</dbReference>